<feature type="compositionally biased region" description="Polar residues" evidence="1">
    <location>
        <begin position="351"/>
        <end position="361"/>
    </location>
</feature>
<feature type="compositionally biased region" description="Polar residues" evidence="1">
    <location>
        <begin position="96"/>
        <end position="108"/>
    </location>
</feature>
<dbReference type="GeneID" id="30203881"/>
<feature type="compositionally biased region" description="Polar residues" evidence="1">
    <location>
        <begin position="132"/>
        <end position="155"/>
    </location>
</feature>
<feature type="compositionally biased region" description="Polar residues" evidence="1">
    <location>
        <begin position="204"/>
        <end position="255"/>
    </location>
</feature>
<feature type="region of interest" description="Disordered" evidence="1">
    <location>
        <begin position="1"/>
        <end position="29"/>
    </location>
</feature>
<feature type="compositionally biased region" description="Low complexity" evidence="1">
    <location>
        <begin position="67"/>
        <end position="95"/>
    </location>
</feature>
<protein>
    <submittedName>
        <fullName evidence="2">Uncharacterized protein</fullName>
    </submittedName>
</protein>
<accession>A0A1E3NWF8</accession>
<gene>
    <name evidence="2" type="ORF">WICANDRAFT_98149</name>
</gene>
<feature type="compositionally biased region" description="Low complexity" evidence="1">
    <location>
        <begin position="256"/>
        <end position="272"/>
    </location>
</feature>
<dbReference type="RefSeq" id="XP_019036114.1">
    <property type="nucleotide sequence ID" value="XM_019186635.1"/>
</dbReference>
<feature type="region of interest" description="Disordered" evidence="1">
    <location>
        <begin position="204"/>
        <end position="361"/>
    </location>
</feature>
<proteinExistence type="predicted"/>
<evidence type="ECO:0000313" key="2">
    <source>
        <dbReference type="EMBL" id="ODQ56907.1"/>
    </source>
</evidence>
<feature type="compositionally biased region" description="Low complexity" evidence="1">
    <location>
        <begin position="109"/>
        <end position="131"/>
    </location>
</feature>
<feature type="compositionally biased region" description="Polar residues" evidence="1">
    <location>
        <begin position="42"/>
        <end position="66"/>
    </location>
</feature>
<keyword evidence="3" id="KW-1185">Reference proteome</keyword>
<sequence>MSVSHSSKLLDSTSDHTTSFRSSGKSTVLHPSNLVSSFISTLEGTSSTKTPSETALTRSDLSLTEHSTVSSVKDDITSSTTIDSDTSSEEQQQTSLVSNTDSKTAPTDTSSLPAGSTLSSSTDPTSNSFSTANTVTTNPENTVQTTSIDFNGTTDTSEDDTPSIGEPTLVSTVQTTTTFGSVTNIIPNRSDVVSSGEAQINTLPTGSVISSELNGSTGIPSTASGSEQDGSSTSESQTDLTTMISTSSSPNLGNNDSVTSSTDLLSPTPTHTNESEKSESTTVSESTVSSLPPAERSSSNLDDWTSTDTNPIMSVAVASTKTNPVDESTSQDFNSSTNTPTITNIQSSSTGTIRDSQSSSEHNWMSTIVMDGSTTAIYGSGSSTTAVISYSEGEGVTLSINLKMTIFSIILFFL</sequence>
<feature type="compositionally biased region" description="Polar residues" evidence="1">
    <location>
        <begin position="296"/>
        <end position="333"/>
    </location>
</feature>
<reference evidence="2 3" key="1">
    <citation type="journal article" date="2016" name="Proc. Natl. Acad. Sci. U.S.A.">
        <title>Comparative genomics of biotechnologically important yeasts.</title>
        <authorList>
            <person name="Riley R."/>
            <person name="Haridas S."/>
            <person name="Wolfe K.H."/>
            <person name="Lopes M.R."/>
            <person name="Hittinger C.T."/>
            <person name="Goeker M."/>
            <person name="Salamov A.A."/>
            <person name="Wisecaver J.H."/>
            <person name="Long T.M."/>
            <person name="Calvey C.H."/>
            <person name="Aerts A.L."/>
            <person name="Barry K.W."/>
            <person name="Choi C."/>
            <person name="Clum A."/>
            <person name="Coughlan A.Y."/>
            <person name="Deshpande S."/>
            <person name="Douglass A.P."/>
            <person name="Hanson S.J."/>
            <person name="Klenk H.-P."/>
            <person name="LaButti K.M."/>
            <person name="Lapidus A."/>
            <person name="Lindquist E.A."/>
            <person name="Lipzen A.M."/>
            <person name="Meier-Kolthoff J.P."/>
            <person name="Ohm R.A."/>
            <person name="Otillar R.P."/>
            <person name="Pangilinan J.L."/>
            <person name="Peng Y."/>
            <person name="Rokas A."/>
            <person name="Rosa C.A."/>
            <person name="Scheuner C."/>
            <person name="Sibirny A.A."/>
            <person name="Slot J.C."/>
            <person name="Stielow J.B."/>
            <person name="Sun H."/>
            <person name="Kurtzman C.P."/>
            <person name="Blackwell M."/>
            <person name="Grigoriev I.V."/>
            <person name="Jeffries T.W."/>
        </authorList>
    </citation>
    <scope>NUCLEOTIDE SEQUENCE [LARGE SCALE GENOMIC DNA]</scope>
    <source>
        <strain evidence="3">ATCC 58044 / CBS 1984 / NCYC 433 / NRRL Y-366-8</strain>
    </source>
</reference>
<dbReference type="AlphaFoldDB" id="A0A1E3NWF8"/>
<feature type="compositionally biased region" description="Low complexity" evidence="1">
    <location>
        <begin position="334"/>
        <end position="350"/>
    </location>
</feature>
<feature type="compositionally biased region" description="Low complexity" evidence="1">
    <location>
        <begin position="280"/>
        <end position="290"/>
    </location>
</feature>
<name>A0A1E3NWF8_WICAA</name>
<evidence type="ECO:0000313" key="3">
    <source>
        <dbReference type="Proteomes" id="UP000094112"/>
    </source>
</evidence>
<organism evidence="2 3">
    <name type="scientific">Wickerhamomyces anomalus (strain ATCC 58044 / CBS 1984 / NCYC 433 / NRRL Y-366-8)</name>
    <name type="common">Yeast</name>
    <name type="synonym">Hansenula anomala</name>
    <dbReference type="NCBI Taxonomy" id="683960"/>
    <lineage>
        <taxon>Eukaryota</taxon>
        <taxon>Fungi</taxon>
        <taxon>Dikarya</taxon>
        <taxon>Ascomycota</taxon>
        <taxon>Saccharomycotina</taxon>
        <taxon>Saccharomycetes</taxon>
        <taxon>Phaffomycetales</taxon>
        <taxon>Wickerhamomycetaceae</taxon>
        <taxon>Wickerhamomyces</taxon>
    </lineage>
</organism>
<dbReference type="Proteomes" id="UP000094112">
    <property type="component" value="Unassembled WGS sequence"/>
</dbReference>
<evidence type="ECO:0000256" key="1">
    <source>
        <dbReference type="SAM" id="MobiDB-lite"/>
    </source>
</evidence>
<dbReference type="EMBL" id="KV454215">
    <property type="protein sequence ID" value="ODQ56907.1"/>
    <property type="molecule type" value="Genomic_DNA"/>
</dbReference>
<feature type="region of interest" description="Disordered" evidence="1">
    <location>
        <begin position="42"/>
        <end position="168"/>
    </location>
</feature>